<dbReference type="SUPFAM" id="SSF48208">
    <property type="entry name" value="Six-hairpin glycosidases"/>
    <property type="match status" value="1"/>
</dbReference>
<dbReference type="Pfam" id="PF06202">
    <property type="entry name" value="GDE_C"/>
    <property type="match status" value="1"/>
</dbReference>
<dbReference type="EMBL" id="CAJOBB010017329">
    <property type="protein sequence ID" value="CAF4337978.1"/>
    <property type="molecule type" value="Genomic_DNA"/>
</dbReference>
<reference evidence="3" key="1">
    <citation type="submission" date="2021-02" db="EMBL/GenBank/DDBJ databases">
        <authorList>
            <person name="Nowell W R."/>
        </authorList>
    </citation>
    <scope>NUCLEOTIDE SEQUENCE</scope>
</reference>
<dbReference type="InterPro" id="IPR010401">
    <property type="entry name" value="AGL/Gdb1"/>
</dbReference>
<dbReference type="GO" id="GO:0004134">
    <property type="term" value="F:4-alpha-glucanotransferase activity"/>
    <property type="evidence" value="ECO:0007669"/>
    <property type="project" value="InterPro"/>
</dbReference>
<dbReference type="PANTHER" id="PTHR10569">
    <property type="entry name" value="GLYCOGEN DEBRANCHING ENZYME"/>
    <property type="match status" value="1"/>
</dbReference>
<feature type="domain" description="Glycogen debranching enzyme C-terminal" evidence="2">
    <location>
        <begin position="7"/>
        <end position="133"/>
    </location>
</feature>
<evidence type="ECO:0000313" key="3">
    <source>
        <dbReference type="EMBL" id="CAF4337978.1"/>
    </source>
</evidence>
<evidence type="ECO:0000256" key="1">
    <source>
        <dbReference type="SAM" id="Phobius"/>
    </source>
</evidence>
<keyword evidence="1" id="KW-1133">Transmembrane helix</keyword>
<feature type="transmembrane region" description="Helical" evidence="1">
    <location>
        <begin position="21"/>
        <end position="38"/>
    </location>
</feature>
<dbReference type="AlphaFoldDB" id="A0A820K4D5"/>
<proteinExistence type="predicted"/>
<comment type="caution">
    <text evidence="3">The sequence shown here is derived from an EMBL/GenBank/DDBJ whole genome shotgun (WGS) entry which is preliminary data.</text>
</comment>
<gene>
    <name evidence="3" type="ORF">KXQ929_LOCUS47549</name>
</gene>
<keyword evidence="1" id="KW-0472">Membrane</keyword>
<dbReference type="InterPro" id="IPR008928">
    <property type="entry name" value="6-hairpin_glycosidase_sf"/>
</dbReference>
<dbReference type="InterPro" id="IPR032790">
    <property type="entry name" value="GDE_C"/>
</dbReference>
<dbReference type="Proteomes" id="UP000663868">
    <property type="component" value="Unassembled WGS sequence"/>
</dbReference>
<protein>
    <recommendedName>
        <fullName evidence="2">Glycogen debranching enzyme C-terminal domain-containing protein</fullName>
    </recommendedName>
</protein>
<dbReference type="GO" id="GO:0005980">
    <property type="term" value="P:glycogen catabolic process"/>
    <property type="evidence" value="ECO:0007669"/>
    <property type="project" value="InterPro"/>
</dbReference>
<keyword evidence="1" id="KW-0812">Transmembrane</keyword>
<accession>A0A820K4D5</accession>
<sequence>MGSNDKANNKGYLATRRDRSAINLIALFRAIISWIIQMNKQGYYPYNSIYTTSLNSEDKIRISFEKWLNQIYENFEKEFWIDQTNSSKYVNRKQIYKDTINSTWKWTNFQLQPNFLIAAVVAPEMFDKTHICDYVDDDDLNDYKRAHGYNYHNSPEWLWLTGYYIRAKLYWPE</sequence>
<name>A0A820K4D5_9BILA</name>
<evidence type="ECO:0000313" key="4">
    <source>
        <dbReference type="Proteomes" id="UP000663868"/>
    </source>
</evidence>
<dbReference type="GO" id="GO:0004135">
    <property type="term" value="F:amylo-alpha-1,6-glucosidase activity"/>
    <property type="evidence" value="ECO:0007669"/>
    <property type="project" value="InterPro"/>
</dbReference>
<organism evidence="3 4">
    <name type="scientific">Adineta steineri</name>
    <dbReference type="NCBI Taxonomy" id="433720"/>
    <lineage>
        <taxon>Eukaryota</taxon>
        <taxon>Metazoa</taxon>
        <taxon>Spiralia</taxon>
        <taxon>Gnathifera</taxon>
        <taxon>Rotifera</taxon>
        <taxon>Eurotatoria</taxon>
        <taxon>Bdelloidea</taxon>
        <taxon>Adinetida</taxon>
        <taxon>Adinetidae</taxon>
        <taxon>Adineta</taxon>
    </lineage>
</organism>
<evidence type="ECO:0000259" key="2">
    <source>
        <dbReference type="Pfam" id="PF06202"/>
    </source>
</evidence>
<dbReference type="PANTHER" id="PTHR10569:SF2">
    <property type="entry name" value="GLYCOGEN DEBRANCHING ENZYME"/>
    <property type="match status" value="1"/>
</dbReference>